<dbReference type="SUPFAM" id="SSF46689">
    <property type="entry name" value="Homeodomain-like"/>
    <property type="match status" value="2"/>
</dbReference>
<dbReference type="InterPro" id="IPR037923">
    <property type="entry name" value="HTH-like"/>
</dbReference>
<dbReference type="InterPro" id="IPR013096">
    <property type="entry name" value="Cupin_2"/>
</dbReference>
<evidence type="ECO:0000313" key="5">
    <source>
        <dbReference type="EMBL" id="RKN86088.1"/>
    </source>
</evidence>
<evidence type="ECO:0000313" key="6">
    <source>
        <dbReference type="Proteomes" id="UP000282311"/>
    </source>
</evidence>
<evidence type="ECO:0000259" key="4">
    <source>
        <dbReference type="PROSITE" id="PS01124"/>
    </source>
</evidence>
<evidence type="ECO:0000256" key="2">
    <source>
        <dbReference type="ARBA" id="ARBA00023125"/>
    </source>
</evidence>
<dbReference type="Proteomes" id="UP000282311">
    <property type="component" value="Unassembled WGS sequence"/>
</dbReference>
<dbReference type="AlphaFoldDB" id="A0A3B0CMW1"/>
<evidence type="ECO:0000256" key="3">
    <source>
        <dbReference type="ARBA" id="ARBA00023163"/>
    </source>
</evidence>
<dbReference type="Pfam" id="PF07883">
    <property type="entry name" value="Cupin_2"/>
    <property type="match status" value="1"/>
</dbReference>
<dbReference type="PANTHER" id="PTHR43280:SF28">
    <property type="entry name" value="HTH-TYPE TRANSCRIPTIONAL ACTIVATOR RHAS"/>
    <property type="match status" value="1"/>
</dbReference>
<dbReference type="GO" id="GO:0043565">
    <property type="term" value="F:sequence-specific DNA binding"/>
    <property type="evidence" value="ECO:0007669"/>
    <property type="project" value="InterPro"/>
</dbReference>
<protein>
    <submittedName>
        <fullName evidence="5">AraC family transcriptional regulator</fullName>
    </submittedName>
</protein>
<evidence type="ECO:0000256" key="1">
    <source>
        <dbReference type="ARBA" id="ARBA00023015"/>
    </source>
</evidence>
<feature type="domain" description="HTH araC/xylS-type" evidence="4">
    <location>
        <begin position="224"/>
        <end position="323"/>
    </location>
</feature>
<dbReference type="PANTHER" id="PTHR43280">
    <property type="entry name" value="ARAC-FAMILY TRANSCRIPTIONAL REGULATOR"/>
    <property type="match status" value="1"/>
</dbReference>
<dbReference type="InterPro" id="IPR014710">
    <property type="entry name" value="RmlC-like_jellyroll"/>
</dbReference>
<keyword evidence="2" id="KW-0238">DNA-binding</keyword>
<organism evidence="5 6">
    <name type="scientific">Paenibacillus ginsengarvi</name>
    <dbReference type="NCBI Taxonomy" id="400777"/>
    <lineage>
        <taxon>Bacteria</taxon>
        <taxon>Bacillati</taxon>
        <taxon>Bacillota</taxon>
        <taxon>Bacilli</taxon>
        <taxon>Bacillales</taxon>
        <taxon>Paenibacillaceae</taxon>
        <taxon>Paenibacillus</taxon>
    </lineage>
</organism>
<dbReference type="InterPro" id="IPR018060">
    <property type="entry name" value="HTH_AraC"/>
</dbReference>
<sequence length="328" mass="38625">MRTEGFYVTNSPPECTQKSLAKLDKNGSCYNDSERLLGEGMMGIKMLFPYSICDEYYYCFNMRSKTVYHSHPLAEIYYFHSGTGEYILGDTLFQLKQGDLIIMDGLTRHGPKFNAQGAPFVRTMFQFEPYALRLAEQHVFGIDLLQPFEQLGNYIIHLHGDSKEEFEQMLSRFNRFYGKQDPVNCGRFLMAFYDMLLFIYEKCKHKLTGLYASGARSEKERIVRQVIQFIEHRYMDDLTLDELVKQFHLSKQYLSKLFREVTGMTIMDYIYRRRINQAKILFYMAKEKAVTDVCFQVGFKDVSHFSRKFKLQEGLPPEQYRKTVQGHV</sequence>
<dbReference type="SUPFAM" id="SSF51215">
    <property type="entry name" value="Regulatory protein AraC"/>
    <property type="match status" value="1"/>
</dbReference>
<proteinExistence type="predicted"/>
<dbReference type="SMART" id="SM00342">
    <property type="entry name" value="HTH_ARAC"/>
    <property type="match status" value="1"/>
</dbReference>
<dbReference type="PRINTS" id="PR00032">
    <property type="entry name" value="HTHARAC"/>
</dbReference>
<dbReference type="Gene3D" id="2.60.120.10">
    <property type="entry name" value="Jelly Rolls"/>
    <property type="match status" value="1"/>
</dbReference>
<gene>
    <name evidence="5" type="ORF">D7M11_03485</name>
</gene>
<name>A0A3B0CMW1_9BACL</name>
<reference evidence="5 6" key="1">
    <citation type="journal article" date="2007" name="Int. J. Syst. Evol. Microbiol.">
        <title>Paenibacillus ginsengarvi sp. nov., isolated from soil from ginseng cultivation.</title>
        <authorList>
            <person name="Yoon M.H."/>
            <person name="Ten L.N."/>
            <person name="Im W.T."/>
        </authorList>
    </citation>
    <scope>NUCLEOTIDE SEQUENCE [LARGE SCALE GENOMIC DNA]</scope>
    <source>
        <strain evidence="5 6">KCTC 13059</strain>
    </source>
</reference>
<accession>A0A3B0CMW1</accession>
<dbReference type="GO" id="GO:0003700">
    <property type="term" value="F:DNA-binding transcription factor activity"/>
    <property type="evidence" value="ECO:0007669"/>
    <property type="project" value="InterPro"/>
</dbReference>
<keyword evidence="6" id="KW-1185">Reference proteome</keyword>
<dbReference type="PROSITE" id="PS01124">
    <property type="entry name" value="HTH_ARAC_FAMILY_2"/>
    <property type="match status" value="1"/>
</dbReference>
<dbReference type="InterPro" id="IPR020449">
    <property type="entry name" value="Tscrpt_reg_AraC-type_HTH"/>
</dbReference>
<keyword evidence="1" id="KW-0805">Transcription regulation</keyword>
<dbReference type="EMBL" id="RBAH01000002">
    <property type="protein sequence ID" value="RKN86088.1"/>
    <property type="molecule type" value="Genomic_DNA"/>
</dbReference>
<dbReference type="InterPro" id="IPR009057">
    <property type="entry name" value="Homeodomain-like_sf"/>
</dbReference>
<dbReference type="Pfam" id="PF12833">
    <property type="entry name" value="HTH_18"/>
    <property type="match status" value="1"/>
</dbReference>
<comment type="caution">
    <text evidence="5">The sequence shown here is derived from an EMBL/GenBank/DDBJ whole genome shotgun (WGS) entry which is preliminary data.</text>
</comment>
<dbReference type="Gene3D" id="1.10.10.60">
    <property type="entry name" value="Homeodomain-like"/>
    <property type="match status" value="2"/>
</dbReference>
<keyword evidence="3" id="KW-0804">Transcription</keyword>